<dbReference type="NCBIfam" id="TIGR00150">
    <property type="entry name" value="T6A_YjeE"/>
    <property type="match status" value="1"/>
</dbReference>
<dbReference type="GO" id="GO:0005737">
    <property type="term" value="C:cytoplasm"/>
    <property type="evidence" value="ECO:0007669"/>
    <property type="project" value="UniProtKB-SubCell"/>
</dbReference>
<dbReference type="Pfam" id="PF02367">
    <property type="entry name" value="TsaE"/>
    <property type="match status" value="1"/>
</dbReference>
<keyword evidence="9" id="KW-0460">Magnesium</keyword>
<evidence type="ECO:0000256" key="8">
    <source>
        <dbReference type="ARBA" id="ARBA00022840"/>
    </source>
</evidence>
<dbReference type="PATRIC" id="fig|1666912.4.peg.1177"/>
<proteinExistence type="inferred from homology"/>
<evidence type="ECO:0000313" key="14">
    <source>
        <dbReference type="Proteomes" id="UP000182045"/>
    </source>
</evidence>
<gene>
    <name evidence="12" type="primary">tsaE</name>
    <name evidence="11" type="ORF">Ga0058931_2662</name>
    <name evidence="12" type="ORF">HLUCCA05_00185</name>
</gene>
<dbReference type="EMBL" id="FBYC01000004">
    <property type="protein sequence ID" value="CUX82919.1"/>
    <property type="molecule type" value="Genomic_DNA"/>
</dbReference>
<dbReference type="EMBL" id="LJSG01000013">
    <property type="protein sequence ID" value="KPP91559.1"/>
    <property type="molecule type" value="Genomic_DNA"/>
</dbReference>
<dbReference type="SUPFAM" id="SSF52540">
    <property type="entry name" value="P-loop containing nucleoside triphosphate hydrolases"/>
    <property type="match status" value="1"/>
</dbReference>
<comment type="similarity">
    <text evidence="2">Belongs to the TsaE family.</text>
</comment>
<keyword evidence="14" id="KW-1185">Reference proteome</keyword>
<keyword evidence="5" id="KW-0819">tRNA processing</keyword>
<keyword evidence="7" id="KW-0547">Nucleotide-binding</keyword>
<sequence length="176" mass="19265">MRKGLETHALTCKTLGMSAPIDASFSCRSPEATARIAQTLGACLAAGDVLLLHGPVGAGKSHFARALIQSRLAALGRFEDVPSPTFTLVQCYDLDRAELWHADLYRLTGPAECDELGLIDAFESAICLVEWPDRLAELTPAGALHLHLRPDGDMRHLHFQSDDLRWRDHLAQVKTA</sequence>
<evidence type="ECO:0000256" key="5">
    <source>
        <dbReference type="ARBA" id="ARBA00022694"/>
    </source>
</evidence>
<evidence type="ECO:0000256" key="9">
    <source>
        <dbReference type="ARBA" id="ARBA00022842"/>
    </source>
</evidence>
<evidence type="ECO:0000256" key="6">
    <source>
        <dbReference type="ARBA" id="ARBA00022723"/>
    </source>
</evidence>
<name>A0A0P8ABK1_9RHOB</name>
<protein>
    <recommendedName>
        <fullName evidence="3">tRNA threonylcarbamoyladenosine biosynthesis protein TsaE</fullName>
    </recommendedName>
    <alternativeName>
        <fullName evidence="10">t(6)A37 threonylcarbamoyladenosine biosynthesis protein TsaE</fullName>
    </alternativeName>
</protein>
<evidence type="ECO:0000256" key="3">
    <source>
        <dbReference type="ARBA" id="ARBA00019010"/>
    </source>
</evidence>
<evidence type="ECO:0000313" key="11">
    <source>
        <dbReference type="EMBL" id="CUX82919.1"/>
    </source>
</evidence>
<reference evidence="11 14" key="2">
    <citation type="submission" date="2016-01" db="EMBL/GenBank/DDBJ databases">
        <authorList>
            <person name="Varghese N."/>
        </authorList>
    </citation>
    <scope>NUCLEOTIDE SEQUENCE [LARGE SCALE GENOMIC DNA]</scope>
    <source>
        <strain evidence="11 14">HL-91</strain>
    </source>
</reference>
<evidence type="ECO:0000256" key="1">
    <source>
        <dbReference type="ARBA" id="ARBA00004496"/>
    </source>
</evidence>
<evidence type="ECO:0000256" key="2">
    <source>
        <dbReference type="ARBA" id="ARBA00007599"/>
    </source>
</evidence>
<evidence type="ECO:0000256" key="7">
    <source>
        <dbReference type="ARBA" id="ARBA00022741"/>
    </source>
</evidence>
<evidence type="ECO:0000313" key="12">
    <source>
        <dbReference type="EMBL" id="KPP91559.1"/>
    </source>
</evidence>
<comment type="caution">
    <text evidence="12">The sequence shown here is derived from an EMBL/GenBank/DDBJ whole genome shotgun (WGS) entry which is preliminary data.</text>
</comment>
<evidence type="ECO:0000256" key="4">
    <source>
        <dbReference type="ARBA" id="ARBA00022490"/>
    </source>
</evidence>
<evidence type="ECO:0000256" key="10">
    <source>
        <dbReference type="ARBA" id="ARBA00032441"/>
    </source>
</evidence>
<organism evidence="12 13">
    <name type="scientific">Roseibaca calidilacus</name>
    <dbReference type="NCBI Taxonomy" id="1666912"/>
    <lineage>
        <taxon>Bacteria</taxon>
        <taxon>Pseudomonadati</taxon>
        <taxon>Pseudomonadota</taxon>
        <taxon>Alphaproteobacteria</taxon>
        <taxon>Rhodobacterales</taxon>
        <taxon>Paracoccaceae</taxon>
        <taxon>Roseinatronobacter</taxon>
    </lineage>
</organism>
<keyword evidence="4" id="KW-0963">Cytoplasm</keyword>
<dbReference type="GO" id="GO:0046872">
    <property type="term" value="F:metal ion binding"/>
    <property type="evidence" value="ECO:0007669"/>
    <property type="project" value="UniProtKB-KW"/>
</dbReference>
<comment type="subcellular location">
    <subcellularLocation>
        <location evidence="1">Cytoplasm</location>
    </subcellularLocation>
</comment>
<reference evidence="12 13" key="1">
    <citation type="submission" date="2015-09" db="EMBL/GenBank/DDBJ databases">
        <title>Identification and resolution of microdiversity through metagenomic sequencing of parallel consortia.</title>
        <authorList>
            <person name="Nelson W.C."/>
            <person name="Romine M.F."/>
            <person name="Lindemann S.R."/>
        </authorList>
    </citation>
    <scope>NUCLEOTIDE SEQUENCE [LARGE SCALE GENOMIC DNA]</scope>
    <source>
        <strain evidence="12">HL-91</strain>
    </source>
</reference>
<keyword evidence="6" id="KW-0479">Metal-binding</keyword>
<dbReference type="Proteomes" id="UP000182045">
    <property type="component" value="Unassembled WGS sequence"/>
</dbReference>
<dbReference type="InterPro" id="IPR003442">
    <property type="entry name" value="T6A_TsaE"/>
</dbReference>
<dbReference type="Proteomes" id="UP000050413">
    <property type="component" value="Unassembled WGS sequence"/>
</dbReference>
<dbReference type="GO" id="GO:0005524">
    <property type="term" value="F:ATP binding"/>
    <property type="evidence" value="ECO:0007669"/>
    <property type="project" value="UniProtKB-KW"/>
</dbReference>
<dbReference type="GO" id="GO:0002949">
    <property type="term" value="P:tRNA threonylcarbamoyladenosine modification"/>
    <property type="evidence" value="ECO:0007669"/>
    <property type="project" value="InterPro"/>
</dbReference>
<keyword evidence="8" id="KW-0067">ATP-binding</keyword>
<dbReference type="PANTHER" id="PTHR33540:SF2">
    <property type="entry name" value="TRNA THREONYLCARBAMOYLADENOSINE BIOSYNTHESIS PROTEIN TSAE"/>
    <property type="match status" value="1"/>
</dbReference>
<dbReference type="AlphaFoldDB" id="A0A0P8ABK1"/>
<dbReference type="STRING" id="1666912.Ga0058931_2662"/>
<dbReference type="InterPro" id="IPR027417">
    <property type="entry name" value="P-loop_NTPase"/>
</dbReference>
<accession>A0A0P8ABK1</accession>
<dbReference type="PANTHER" id="PTHR33540">
    <property type="entry name" value="TRNA THREONYLCARBAMOYLADENOSINE BIOSYNTHESIS PROTEIN TSAE"/>
    <property type="match status" value="1"/>
</dbReference>
<evidence type="ECO:0000313" key="13">
    <source>
        <dbReference type="Proteomes" id="UP000050413"/>
    </source>
</evidence>
<dbReference type="Gene3D" id="3.40.50.300">
    <property type="entry name" value="P-loop containing nucleotide triphosphate hydrolases"/>
    <property type="match status" value="1"/>
</dbReference>